<name>A0A246DPL4_9HYPH</name>
<dbReference type="EMBL" id="MXPU01000018">
    <property type="protein sequence ID" value="OWO92270.1"/>
    <property type="molecule type" value="Genomic_DNA"/>
</dbReference>
<sequence length="78" mass="8853">MPVIWEEEGKVMPRIVNSRQIVVSSDRLHDCKEYLESEFHLMIDHALSVGWSLDEVAVALDDLVADEVAVPKRAITLH</sequence>
<gene>
    <name evidence="1" type="ORF">B5E41_23835</name>
</gene>
<accession>A0A246DPL4</accession>
<evidence type="ECO:0000313" key="1">
    <source>
        <dbReference type="EMBL" id="OWO92270.1"/>
    </source>
</evidence>
<comment type="caution">
    <text evidence="1">The sequence shown here is derived from an EMBL/GenBank/DDBJ whole genome shotgun (WGS) entry which is preliminary data.</text>
</comment>
<dbReference type="Proteomes" id="UP000197269">
    <property type="component" value="Unassembled WGS sequence"/>
</dbReference>
<organism evidence="1 2">
    <name type="scientific">Rhizobium esperanzae</name>
    <dbReference type="NCBI Taxonomy" id="1967781"/>
    <lineage>
        <taxon>Bacteria</taxon>
        <taxon>Pseudomonadati</taxon>
        <taxon>Pseudomonadota</taxon>
        <taxon>Alphaproteobacteria</taxon>
        <taxon>Hyphomicrobiales</taxon>
        <taxon>Rhizobiaceae</taxon>
        <taxon>Rhizobium/Agrobacterium group</taxon>
        <taxon>Rhizobium</taxon>
    </lineage>
</organism>
<dbReference type="AlphaFoldDB" id="A0A246DPL4"/>
<proteinExistence type="predicted"/>
<protein>
    <submittedName>
        <fullName evidence="1">Uncharacterized protein</fullName>
    </submittedName>
</protein>
<evidence type="ECO:0000313" key="2">
    <source>
        <dbReference type="Proteomes" id="UP000197269"/>
    </source>
</evidence>
<dbReference type="RefSeq" id="WP_088396331.1">
    <property type="nucleotide sequence ID" value="NZ_MXPU01000018.1"/>
</dbReference>
<reference evidence="1 2" key="1">
    <citation type="submission" date="2017-03" db="EMBL/GenBank/DDBJ databases">
        <title>Genome of strain Rhizobium sp. CNPSo 668.</title>
        <authorList>
            <person name="Ribeiro R."/>
        </authorList>
    </citation>
    <scope>NUCLEOTIDE SEQUENCE [LARGE SCALE GENOMIC DNA]</scope>
    <source>
        <strain evidence="1 2">CNPSo 668</strain>
    </source>
</reference>